<reference evidence="1" key="1">
    <citation type="submission" date="2018-11" db="EMBL/GenBank/DDBJ databases">
        <title>A distinct lineage of giant viruses engineers rhodopsin photosystems in predatory marine eukaryotes.</title>
        <authorList>
            <person name="Needham D.M."/>
            <person name="Yoshizawa S."/>
            <person name="Hosaka T."/>
            <person name="Poirier C."/>
            <person name="Choi C.-J."/>
            <person name="Hehenberger E."/>
            <person name="Irwin N.A.T."/>
            <person name="Wilken S."/>
            <person name="Yung C.-M."/>
            <person name="Bachy C."/>
            <person name="Kurihara R."/>
            <person name="Nakajima Y."/>
            <person name="Kojima K."/>
            <person name="Kimura-Someya T."/>
            <person name="Leonard G."/>
            <person name="Malmstrom R.R."/>
            <person name="Mende D."/>
            <person name="Olson D.K."/>
            <person name="Sudo Y."/>
            <person name="Sudek S."/>
            <person name="Richards T.A."/>
            <person name="DeLong E.F."/>
            <person name="Keeling P.J."/>
            <person name="Santoro A.E."/>
            <person name="Shirouzu M."/>
            <person name="Iwasaki W."/>
            <person name="Worden A.Z."/>
        </authorList>
    </citation>
    <scope>NUCLEOTIDE SEQUENCE</scope>
</reference>
<gene>
    <name evidence="1" type="ORF">1_126</name>
</gene>
<evidence type="ECO:0000313" key="1">
    <source>
        <dbReference type="EMBL" id="QDY51741.1"/>
    </source>
</evidence>
<proteinExistence type="predicted"/>
<protein>
    <submittedName>
        <fullName evidence="1">Uncharacterized protein</fullName>
    </submittedName>
</protein>
<name>A0A5B8INT0_9VIRU</name>
<sequence>MTSMWIENYNLYSHIGEYEGEKVVLGDLMPETPKIVNFPLSSTKGKVKMSLNMGVEMLYDLFIKDIWKWFSDEYTQVNAFGYFTLQLIPKLTRKDYTLACHNFWVQEIFKMRDSGKLTN</sequence>
<dbReference type="EMBL" id="MK250085">
    <property type="protein sequence ID" value="QDY51741.1"/>
    <property type="molecule type" value="Genomic_DNA"/>
</dbReference>
<organism evidence="1">
    <name type="scientific">Mimiviridae sp. ChoanoV1</name>
    <dbReference type="NCBI Taxonomy" id="2596887"/>
    <lineage>
        <taxon>Viruses</taxon>
        <taxon>Varidnaviria</taxon>
        <taxon>Bamfordvirae</taxon>
        <taxon>Nucleocytoviricota</taxon>
        <taxon>Megaviricetes</taxon>
        <taxon>Imitervirales</taxon>
        <taxon>Schizomimiviridae</taxon>
    </lineage>
</organism>
<accession>A0A5B8INT0</accession>